<accession>A0A0E0LXD3</accession>
<dbReference type="OMA" id="ACWRSAA"/>
<name>A0A0E0LXD3_ORYPU</name>
<dbReference type="EnsemblPlants" id="OPUNC08G19910.1">
    <property type="protein sequence ID" value="OPUNC08G19910.1"/>
    <property type="gene ID" value="OPUNC08G19910"/>
</dbReference>
<dbReference type="Proteomes" id="UP000026962">
    <property type="component" value="Chromosome 8"/>
</dbReference>
<reference evidence="1" key="2">
    <citation type="submission" date="2018-05" db="EMBL/GenBank/DDBJ databases">
        <title>OpunRS2 (Oryza punctata Reference Sequence Version 2).</title>
        <authorList>
            <person name="Zhang J."/>
            <person name="Kudrna D."/>
            <person name="Lee S."/>
            <person name="Talag J."/>
            <person name="Welchert J."/>
            <person name="Wing R.A."/>
        </authorList>
    </citation>
    <scope>NUCLEOTIDE SEQUENCE [LARGE SCALE GENOMIC DNA]</scope>
</reference>
<proteinExistence type="predicted"/>
<protein>
    <submittedName>
        <fullName evidence="1">Uncharacterized protein</fullName>
    </submittedName>
</protein>
<evidence type="ECO:0000313" key="2">
    <source>
        <dbReference type="Proteomes" id="UP000026962"/>
    </source>
</evidence>
<dbReference type="AlphaFoldDB" id="A0A0E0LXD3"/>
<organism evidence="1">
    <name type="scientific">Oryza punctata</name>
    <name type="common">Red rice</name>
    <dbReference type="NCBI Taxonomy" id="4537"/>
    <lineage>
        <taxon>Eukaryota</taxon>
        <taxon>Viridiplantae</taxon>
        <taxon>Streptophyta</taxon>
        <taxon>Embryophyta</taxon>
        <taxon>Tracheophyta</taxon>
        <taxon>Spermatophyta</taxon>
        <taxon>Magnoliopsida</taxon>
        <taxon>Liliopsida</taxon>
        <taxon>Poales</taxon>
        <taxon>Poaceae</taxon>
        <taxon>BOP clade</taxon>
        <taxon>Oryzoideae</taxon>
        <taxon>Oryzeae</taxon>
        <taxon>Oryzinae</taxon>
        <taxon>Oryza</taxon>
    </lineage>
</organism>
<keyword evidence="2" id="KW-1185">Reference proteome</keyword>
<reference evidence="1" key="1">
    <citation type="submission" date="2015-04" db="UniProtKB">
        <authorList>
            <consortium name="EnsemblPlants"/>
        </authorList>
    </citation>
    <scope>IDENTIFICATION</scope>
</reference>
<evidence type="ECO:0000313" key="1">
    <source>
        <dbReference type="EnsemblPlants" id="OPUNC08G19910.1"/>
    </source>
</evidence>
<dbReference type="HOGENOM" id="CLU_2053421_0_0_1"/>
<dbReference type="Gramene" id="OPUNC08G19910.1">
    <property type="protein sequence ID" value="OPUNC08G19910.1"/>
    <property type="gene ID" value="OPUNC08G19910"/>
</dbReference>
<sequence>MFYHVHQQFVAGILNPDHTHTHLHQVLCTLLRVTLAPMVCTLHHRGLTPHLTSLHQGTRATSIRASNLTTRRRRHHRHMTTVTTTVVMRVLELGFSKDVWPLFAAVACWRSAASKELCAPVVHM</sequence>